<evidence type="ECO:0000313" key="2">
    <source>
        <dbReference type="EMBL" id="GGX99847.1"/>
    </source>
</evidence>
<feature type="region of interest" description="Disordered" evidence="1">
    <location>
        <begin position="247"/>
        <end position="299"/>
    </location>
</feature>
<reference evidence="2" key="1">
    <citation type="journal article" date="2014" name="Int. J. Syst. Evol. Microbiol.">
        <title>Complete genome sequence of Corynebacterium casei LMG S-19264T (=DSM 44701T), isolated from a smear-ripened cheese.</title>
        <authorList>
            <consortium name="US DOE Joint Genome Institute (JGI-PGF)"/>
            <person name="Walter F."/>
            <person name="Albersmeier A."/>
            <person name="Kalinowski J."/>
            <person name="Ruckert C."/>
        </authorList>
    </citation>
    <scope>NUCLEOTIDE SEQUENCE</scope>
    <source>
        <strain evidence="2">JCM 4956</strain>
    </source>
</reference>
<dbReference type="Proteomes" id="UP000645555">
    <property type="component" value="Unassembled WGS sequence"/>
</dbReference>
<organism evidence="2 3">
    <name type="scientific">Streptomyces fructofermentans</name>
    <dbReference type="NCBI Taxonomy" id="152141"/>
    <lineage>
        <taxon>Bacteria</taxon>
        <taxon>Bacillati</taxon>
        <taxon>Actinomycetota</taxon>
        <taxon>Actinomycetes</taxon>
        <taxon>Kitasatosporales</taxon>
        <taxon>Streptomycetaceae</taxon>
        <taxon>Streptomyces</taxon>
    </lineage>
</organism>
<protein>
    <submittedName>
        <fullName evidence="2">Uncharacterized protein</fullName>
    </submittedName>
</protein>
<evidence type="ECO:0000256" key="1">
    <source>
        <dbReference type="SAM" id="MobiDB-lite"/>
    </source>
</evidence>
<dbReference type="AlphaFoldDB" id="A0A918U6V4"/>
<keyword evidence="3" id="KW-1185">Reference proteome</keyword>
<comment type="caution">
    <text evidence="2">The sequence shown here is derived from an EMBL/GenBank/DDBJ whole genome shotgun (WGS) entry which is preliminary data.</text>
</comment>
<gene>
    <name evidence="2" type="ORF">GCM10010515_77360</name>
</gene>
<evidence type="ECO:0000313" key="3">
    <source>
        <dbReference type="Proteomes" id="UP000645555"/>
    </source>
</evidence>
<feature type="region of interest" description="Disordered" evidence="1">
    <location>
        <begin position="1"/>
        <end position="36"/>
    </location>
</feature>
<accession>A0A918U6V4</accession>
<sequence length="494" mass="53627">MSDRTPRTAGNAPSLIPFAQRPQRWKRQQSRAQRGGHVVCGPDCSGCAPVVIRERTGWGWIDWTVPADGSPPDQAHRIAVFTPHPTRAQRTGLRWLARRPTHRIRLGPLTARPATAGTAALGLVLGLLALARGIPAAVVLPAAALAVLLAEHLPDALDARAGEHARTVEGEAACRFLQRLAAWHTHLTHADPGGDPYVLRRAAEIGRHTLWDAAELLHTHDTRTVSDQLIACEQLMVQLADQIGRRAPEHTRTQDAPADAHPAHPHARPLGPYPPGTRRTAHPTPKPPPASPTLKGFHAMTTRPDTTTRTADVYLLFAHEPYYPGPGTQEINTTLVAAASLLHPTVAQPDGARIHDRLTRGRRHQEIVPLATLTHELDGGADWPTVGDWERVTADLVGLVRAGECDALSLGLPEIARALVCTGPHSQVRSYDQAADEFLAHGPTDRAQVLAKVDLFLTPLVAERQLWPGNGLLPPLAARENNDEPGTPRYWPYA</sequence>
<proteinExistence type="predicted"/>
<feature type="region of interest" description="Disordered" evidence="1">
    <location>
        <begin position="474"/>
        <end position="494"/>
    </location>
</feature>
<reference evidence="2" key="2">
    <citation type="submission" date="2020-09" db="EMBL/GenBank/DDBJ databases">
        <authorList>
            <person name="Sun Q."/>
            <person name="Ohkuma M."/>
        </authorList>
    </citation>
    <scope>NUCLEOTIDE SEQUENCE</scope>
    <source>
        <strain evidence="2">JCM 4956</strain>
    </source>
</reference>
<dbReference type="EMBL" id="BMWD01000062">
    <property type="protein sequence ID" value="GGX99847.1"/>
    <property type="molecule type" value="Genomic_DNA"/>
</dbReference>
<name>A0A918U6V4_9ACTN</name>
<dbReference type="RefSeq" id="WP_229916961.1">
    <property type="nucleotide sequence ID" value="NZ_BMWD01000062.1"/>
</dbReference>